<dbReference type="PIRSF" id="PIRSF018266">
    <property type="entry name" value="FecR"/>
    <property type="match status" value="1"/>
</dbReference>
<gene>
    <name evidence="4" type="ORF">I5M32_11815</name>
</gene>
<dbReference type="PANTHER" id="PTHR30273">
    <property type="entry name" value="PERIPLASMIC SIGNAL SENSOR AND SIGMA FACTOR ACTIVATOR FECR-RELATED"/>
    <property type="match status" value="1"/>
</dbReference>
<dbReference type="Gene3D" id="3.55.50.30">
    <property type="match status" value="1"/>
</dbReference>
<dbReference type="Proteomes" id="UP000660024">
    <property type="component" value="Unassembled WGS sequence"/>
</dbReference>
<evidence type="ECO:0000259" key="3">
    <source>
        <dbReference type="Pfam" id="PF16344"/>
    </source>
</evidence>
<reference evidence="4 5" key="1">
    <citation type="submission" date="2020-12" db="EMBL/GenBank/DDBJ databases">
        <title>Bacterial novel species Pedobacter sp. SD-b isolated from soil.</title>
        <authorList>
            <person name="Jung H.-Y."/>
        </authorList>
    </citation>
    <scope>NUCLEOTIDE SEQUENCE [LARGE SCALE GENOMIC DNA]</scope>
    <source>
        <strain evidence="4 5">SD-b</strain>
    </source>
</reference>
<evidence type="ECO:0000259" key="2">
    <source>
        <dbReference type="Pfam" id="PF04773"/>
    </source>
</evidence>
<dbReference type="Pfam" id="PF16344">
    <property type="entry name" value="FecR_C"/>
    <property type="match status" value="1"/>
</dbReference>
<feature type="transmembrane region" description="Helical" evidence="1">
    <location>
        <begin position="71"/>
        <end position="90"/>
    </location>
</feature>
<dbReference type="InterPro" id="IPR032508">
    <property type="entry name" value="FecR_C"/>
</dbReference>
<proteinExistence type="predicted"/>
<dbReference type="Pfam" id="PF04773">
    <property type="entry name" value="FecR"/>
    <property type="match status" value="1"/>
</dbReference>
<evidence type="ECO:0000313" key="4">
    <source>
        <dbReference type="EMBL" id="MBK0383645.1"/>
    </source>
</evidence>
<feature type="domain" description="FecR protein" evidence="2">
    <location>
        <begin position="172"/>
        <end position="266"/>
    </location>
</feature>
<dbReference type="EMBL" id="JAEHFY010000016">
    <property type="protein sequence ID" value="MBK0383645.1"/>
    <property type="molecule type" value="Genomic_DNA"/>
</dbReference>
<keyword evidence="5" id="KW-1185">Reference proteome</keyword>
<dbReference type="RefSeq" id="WP_200586587.1">
    <property type="nucleotide sequence ID" value="NZ_JAEHFY010000016.1"/>
</dbReference>
<dbReference type="InterPro" id="IPR012373">
    <property type="entry name" value="Ferrdict_sens_TM"/>
</dbReference>
<dbReference type="Gene3D" id="2.60.120.1440">
    <property type="match status" value="1"/>
</dbReference>
<keyword evidence="1" id="KW-0472">Membrane</keyword>
<name>A0ABS1BL77_9SPHI</name>
<dbReference type="InterPro" id="IPR006860">
    <property type="entry name" value="FecR"/>
</dbReference>
<keyword evidence="1" id="KW-1133">Transmembrane helix</keyword>
<accession>A0ABS1BL77</accession>
<dbReference type="PANTHER" id="PTHR30273:SF2">
    <property type="entry name" value="PROTEIN FECR"/>
    <property type="match status" value="1"/>
</dbReference>
<organism evidence="4 5">
    <name type="scientific">Pedobacter segetis</name>
    <dbReference type="NCBI Taxonomy" id="2793069"/>
    <lineage>
        <taxon>Bacteria</taxon>
        <taxon>Pseudomonadati</taxon>
        <taxon>Bacteroidota</taxon>
        <taxon>Sphingobacteriia</taxon>
        <taxon>Sphingobacteriales</taxon>
        <taxon>Sphingobacteriaceae</taxon>
        <taxon>Pedobacter</taxon>
    </lineage>
</organism>
<sequence>MMKENQAKLLIQKYLSGNCTETEKALIETWYLQQNLDHHLDLTEEEQLSDLKEVSSRLEEEYHPTRRMFKWSQIAAAIVIFFIGAGLYFYKNNAKKQVNNIEKQFVKDIKPGGNKAILTLANGKKISLDDAKDGELAKQSGILITKTADGKLVYTITDPRSSNTNLNAYNMIETPRGGQYQINLPDGTKVWLNAASSLRYPTCFLGSKREVSLKGEAYFEVAKDKTKPFRVISDLQTVEVLGTHFNINAYNDEASTKTTLLEGSVKVKSKKTDRHLILEPGNQSVLANKSLFKKNVDVEEAVAWKNGQFMFVNESLESIMRKLARWYNVDVNYESGIASSTFTGTISKYKNVSEVLATLELTNSVHFKIKDKTITVTE</sequence>
<protein>
    <submittedName>
        <fullName evidence="4">FecR family protein</fullName>
    </submittedName>
</protein>
<evidence type="ECO:0000313" key="5">
    <source>
        <dbReference type="Proteomes" id="UP000660024"/>
    </source>
</evidence>
<comment type="caution">
    <text evidence="4">The sequence shown here is derived from an EMBL/GenBank/DDBJ whole genome shotgun (WGS) entry which is preliminary data.</text>
</comment>
<evidence type="ECO:0000256" key="1">
    <source>
        <dbReference type="SAM" id="Phobius"/>
    </source>
</evidence>
<keyword evidence="1" id="KW-0812">Transmembrane</keyword>
<feature type="domain" description="Protein FecR C-terminal" evidence="3">
    <location>
        <begin position="309"/>
        <end position="376"/>
    </location>
</feature>